<evidence type="ECO:0000313" key="1">
    <source>
        <dbReference type="EMBL" id="UOQ65015.1"/>
    </source>
</evidence>
<accession>A0ABY4G2K4</accession>
<dbReference type="RefSeq" id="WP_245119025.1">
    <property type="nucleotide sequence ID" value="NZ_CP095061.1"/>
</dbReference>
<protein>
    <submittedName>
        <fullName evidence="1">Poly-gamma-glutamate hydrolase family protein</fullName>
    </submittedName>
</protein>
<sequence length="245" mass="27553">MPEGDDFYCSMRQLYANETEGTNYTKEWYRHRWRYETSKNYPDENTTCIMAPHGGGIESGTTELALATAGFTDGFNNHPAASETYDYFIFNGTNPTNQNGKLHVTASNFNDPAAIELVQRSVISLAFHGCTDEQPDESTGIGYKACLIGGRDENFKDVLEIQLTGAGFNAYKTKQESLNGDLRANIINRNKQNAGAQFELTTTFRKSLYGVNNRKDRRTSTNADFWLFVNTIRASIKQHRILLAI</sequence>
<dbReference type="InterPro" id="IPR038128">
    <property type="entry name" value="Gamma_PGA_hydro_sf"/>
</dbReference>
<dbReference type="GO" id="GO:0016787">
    <property type="term" value="F:hydrolase activity"/>
    <property type="evidence" value="ECO:0007669"/>
    <property type="project" value="UniProtKB-KW"/>
</dbReference>
<dbReference type="Gene3D" id="3.40.630.100">
    <property type="entry name" value="Poly-gamma-glutamate hydrolase, zinc-binding motif"/>
    <property type="match status" value="1"/>
</dbReference>
<dbReference type="Proteomes" id="UP000830401">
    <property type="component" value="Chromosome"/>
</dbReference>
<keyword evidence="2" id="KW-1185">Reference proteome</keyword>
<organism evidence="1 2">
    <name type="scientific">Hymenobacter volaticus</name>
    <dbReference type="NCBI Taxonomy" id="2932254"/>
    <lineage>
        <taxon>Bacteria</taxon>
        <taxon>Pseudomonadati</taxon>
        <taxon>Bacteroidota</taxon>
        <taxon>Cytophagia</taxon>
        <taxon>Cytophagales</taxon>
        <taxon>Hymenobacteraceae</taxon>
        <taxon>Hymenobacter</taxon>
    </lineage>
</organism>
<gene>
    <name evidence="1" type="ORF">MUN86_15770</name>
</gene>
<evidence type="ECO:0000313" key="2">
    <source>
        <dbReference type="Proteomes" id="UP000830401"/>
    </source>
</evidence>
<dbReference type="InterPro" id="IPR008585">
    <property type="entry name" value="Gamma_PGA_hydro"/>
</dbReference>
<dbReference type="EMBL" id="CP095061">
    <property type="protein sequence ID" value="UOQ65015.1"/>
    <property type="molecule type" value="Genomic_DNA"/>
</dbReference>
<name>A0ABY4G2K4_9BACT</name>
<dbReference type="Pfam" id="PF05908">
    <property type="entry name" value="Gamma_PGA_hydro"/>
    <property type="match status" value="1"/>
</dbReference>
<keyword evidence="1" id="KW-0378">Hydrolase</keyword>
<reference evidence="1" key="1">
    <citation type="submission" date="2022-04" db="EMBL/GenBank/DDBJ databases">
        <title>Hymenobacter sp. isolated from the air.</title>
        <authorList>
            <person name="Won M."/>
            <person name="Lee C.-M."/>
            <person name="Woen H.-Y."/>
            <person name="Kwon S.-W."/>
        </authorList>
    </citation>
    <scope>NUCLEOTIDE SEQUENCE</scope>
    <source>
        <strain evidence="1">5420S-77</strain>
    </source>
</reference>
<proteinExistence type="predicted"/>